<keyword evidence="3" id="KW-1185">Reference proteome</keyword>
<dbReference type="Proteomes" id="UP000676386">
    <property type="component" value="Unassembled WGS sequence"/>
</dbReference>
<dbReference type="RefSeq" id="WP_211976998.1">
    <property type="nucleotide sequence ID" value="NZ_CBFHAM010000012.1"/>
</dbReference>
<comment type="caution">
    <text evidence="2">The sequence shown here is derived from an EMBL/GenBank/DDBJ whole genome shotgun (WGS) entry which is preliminary data.</text>
</comment>
<name>A0ABS5J9D5_9BACT</name>
<evidence type="ECO:0000313" key="2">
    <source>
        <dbReference type="EMBL" id="MBS0031838.1"/>
    </source>
</evidence>
<sequence length="129" mass="14710">MATDKMKFNTVDEYMATLPEEAGAVLEKVRQIILETAPGAEEVISYQLPALRFHGMLIYYSAYKEHYSLSFPSGTLFKDLAKDLEGYELGKSTVKFLLNKPIPKKLIQAIVKHRMAENLEREITAKKKK</sequence>
<reference evidence="2 3" key="1">
    <citation type="submission" date="2021-04" db="EMBL/GenBank/DDBJ databases">
        <title>Chitinophaga sp. nov., isolated from the rhizosphere soil.</title>
        <authorList>
            <person name="He S."/>
        </authorList>
    </citation>
    <scope>NUCLEOTIDE SEQUENCE [LARGE SCALE GENOMIC DNA]</scope>
    <source>
        <strain evidence="2 3">2R12</strain>
    </source>
</reference>
<feature type="domain" description="YdhG-like" evidence="1">
    <location>
        <begin position="24"/>
        <end position="115"/>
    </location>
</feature>
<organism evidence="2 3">
    <name type="scientific">Chitinophaga hostae</name>
    <dbReference type="NCBI Taxonomy" id="2831022"/>
    <lineage>
        <taxon>Bacteria</taxon>
        <taxon>Pseudomonadati</taxon>
        <taxon>Bacteroidota</taxon>
        <taxon>Chitinophagia</taxon>
        <taxon>Chitinophagales</taxon>
        <taxon>Chitinophagaceae</taxon>
        <taxon>Chitinophaga</taxon>
    </lineage>
</organism>
<dbReference type="SUPFAM" id="SSF159888">
    <property type="entry name" value="YdhG-like"/>
    <property type="match status" value="1"/>
</dbReference>
<gene>
    <name evidence="2" type="ORF">KE626_31185</name>
</gene>
<accession>A0ABS5J9D5</accession>
<proteinExistence type="predicted"/>
<protein>
    <submittedName>
        <fullName evidence="2">DUF1801 domain-containing protein</fullName>
    </submittedName>
</protein>
<dbReference type="InterPro" id="IPR014922">
    <property type="entry name" value="YdhG-like"/>
</dbReference>
<dbReference type="Gene3D" id="3.90.1150.200">
    <property type="match status" value="1"/>
</dbReference>
<dbReference type="EMBL" id="JAGTXB010000025">
    <property type="protein sequence ID" value="MBS0031838.1"/>
    <property type="molecule type" value="Genomic_DNA"/>
</dbReference>
<evidence type="ECO:0000313" key="3">
    <source>
        <dbReference type="Proteomes" id="UP000676386"/>
    </source>
</evidence>
<evidence type="ECO:0000259" key="1">
    <source>
        <dbReference type="Pfam" id="PF08818"/>
    </source>
</evidence>
<dbReference type="Pfam" id="PF08818">
    <property type="entry name" value="DUF1801"/>
    <property type="match status" value="1"/>
</dbReference>